<dbReference type="EMBL" id="QDKL01000001">
    <property type="protein sequence ID" value="RZF22278.1"/>
    <property type="molecule type" value="Genomic_DNA"/>
</dbReference>
<comment type="caution">
    <text evidence="2">The sequence shown here is derived from an EMBL/GenBank/DDBJ whole genome shotgun (WGS) entry which is preliminary data.</text>
</comment>
<accession>A0ABY0IJK2</accession>
<keyword evidence="1" id="KW-0732">Signal</keyword>
<sequence length="126" mass="14053">MKNILILIATLISYSAFASNVDFPDYTCNVSKYSDDTVFGEEFEMKRDNSSRYNLMSTVVDNIEFKVALVDKASGSQASFTTNYKDQGIQVSSQQDFNGVQIIFGPTHQVGTTGYIVTCDRSSLDW</sequence>
<evidence type="ECO:0000313" key="3">
    <source>
        <dbReference type="Proteomes" id="UP000443582"/>
    </source>
</evidence>
<dbReference type="Proteomes" id="UP000443582">
    <property type="component" value="Unassembled WGS sequence"/>
</dbReference>
<proteinExistence type="predicted"/>
<reference evidence="3" key="1">
    <citation type="journal article" date="2019" name="Int. J. Syst. Evol. Microbiol.">
        <title>Halobacteriovorax valvorus sp. nov., a novel prokaryotic predator isolated from coastal seawater of China.</title>
        <authorList>
            <person name="Chen M.-X."/>
        </authorList>
    </citation>
    <scope>NUCLEOTIDE SEQUENCE [LARGE SCALE GENOMIC DNA]</scope>
    <source>
        <strain evidence="3">BL9</strain>
    </source>
</reference>
<dbReference type="RefSeq" id="WP_114705223.1">
    <property type="nucleotide sequence ID" value="NZ_QDKL01000001.1"/>
</dbReference>
<feature type="chain" id="PRO_5046956884" evidence="1">
    <location>
        <begin position="19"/>
        <end position="126"/>
    </location>
</feature>
<name>A0ABY0IJK2_9BACT</name>
<evidence type="ECO:0000256" key="1">
    <source>
        <dbReference type="SAM" id="SignalP"/>
    </source>
</evidence>
<gene>
    <name evidence="2" type="ORF">DAY19_00495</name>
</gene>
<protein>
    <submittedName>
        <fullName evidence="2">Uncharacterized protein</fullName>
    </submittedName>
</protein>
<feature type="signal peptide" evidence="1">
    <location>
        <begin position="1"/>
        <end position="18"/>
    </location>
</feature>
<evidence type="ECO:0000313" key="2">
    <source>
        <dbReference type="EMBL" id="RZF22278.1"/>
    </source>
</evidence>
<organism evidence="2 3">
    <name type="scientific">Halobacteriovorax vibrionivorans</name>
    <dbReference type="NCBI Taxonomy" id="2152716"/>
    <lineage>
        <taxon>Bacteria</taxon>
        <taxon>Pseudomonadati</taxon>
        <taxon>Bdellovibrionota</taxon>
        <taxon>Bacteriovoracia</taxon>
        <taxon>Bacteriovoracales</taxon>
        <taxon>Halobacteriovoraceae</taxon>
        <taxon>Halobacteriovorax</taxon>
    </lineage>
</organism>
<keyword evidence="3" id="KW-1185">Reference proteome</keyword>